<organism evidence="1 2">
    <name type="scientific">Sediminimonas qiaohouensis</name>
    <dbReference type="NCBI Taxonomy" id="552061"/>
    <lineage>
        <taxon>Bacteria</taxon>
        <taxon>Pseudomonadati</taxon>
        <taxon>Pseudomonadota</taxon>
        <taxon>Alphaproteobacteria</taxon>
        <taxon>Rhodobacterales</taxon>
        <taxon>Roseobacteraceae</taxon>
        <taxon>Sediminimonas</taxon>
    </lineage>
</organism>
<dbReference type="RefSeq" id="WP_273249715.1">
    <property type="nucleotide sequence ID" value="NZ_VENJ01000012.1"/>
</dbReference>
<dbReference type="AlphaFoldDB" id="A0A7C9HBB9"/>
<gene>
    <name evidence="1" type="ORF">FH759_09775</name>
</gene>
<accession>A0A7C9HBB9</accession>
<name>A0A7C9HBB9_9RHOB</name>
<evidence type="ECO:0000313" key="1">
    <source>
        <dbReference type="EMBL" id="MTJ04964.1"/>
    </source>
</evidence>
<proteinExistence type="predicted"/>
<protein>
    <submittedName>
        <fullName evidence="1">Uncharacterized protein</fullName>
    </submittedName>
</protein>
<sequence>MTPTEFVAGLADVMGVERTEIATVDRALAKHGLRQLARGRYRPDINLREGVQLVCAWAGAENRTLAADEVGRLERFFPEVIPLDEYELTKRTNPVFPRLFGVEEYELNGLNYLDIVSMVARQLAAGTFPEDRLWIAVERGGSPLVSYWAEFKTHDLNFKQIPIKFEFTSQRESAVEADINVKITASVRGTVLKWIHDVTEGA</sequence>
<dbReference type="EMBL" id="VENJ01000012">
    <property type="protein sequence ID" value="MTJ04964.1"/>
    <property type="molecule type" value="Genomic_DNA"/>
</dbReference>
<comment type="caution">
    <text evidence="1">The sequence shown here is derived from an EMBL/GenBank/DDBJ whole genome shotgun (WGS) entry which is preliminary data.</text>
</comment>
<dbReference type="Proteomes" id="UP000483078">
    <property type="component" value="Unassembled WGS sequence"/>
</dbReference>
<evidence type="ECO:0000313" key="2">
    <source>
        <dbReference type="Proteomes" id="UP000483078"/>
    </source>
</evidence>
<reference evidence="1 2" key="1">
    <citation type="submission" date="2019-06" db="EMBL/GenBank/DDBJ databases">
        <title>Enrichment of Autotrophic Halophilic Microorganisms from Red Sea Brine Pool Using Microbial Electrosynthesis System.</title>
        <authorList>
            <person name="Alqahtani M.F."/>
            <person name="Bajracharya S."/>
            <person name="Katuri K.P."/>
            <person name="Ali M."/>
            <person name="Saikaly P.E."/>
        </authorList>
    </citation>
    <scope>NUCLEOTIDE SEQUENCE [LARGE SCALE GENOMIC DNA]</scope>
    <source>
        <strain evidence="1">MES6</strain>
    </source>
</reference>